<feature type="domain" description="AMP-dependent synthetase/ligase" evidence="5">
    <location>
        <begin position="96"/>
        <end position="277"/>
    </location>
</feature>
<organism evidence="7 8">
    <name type="scientific">Physeter macrocephalus</name>
    <name type="common">Sperm whale</name>
    <name type="synonym">Physeter catodon</name>
    <dbReference type="NCBI Taxonomy" id="9755"/>
    <lineage>
        <taxon>Eukaryota</taxon>
        <taxon>Metazoa</taxon>
        <taxon>Chordata</taxon>
        <taxon>Craniata</taxon>
        <taxon>Vertebrata</taxon>
        <taxon>Euteleostomi</taxon>
        <taxon>Mammalia</taxon>
        <taxon>Eutheria</taxon>
        <taxon>Laurasiatheria</taxon>
        <taxon>Artiodactyla</taxon>
        <taxon>Whippomorpha</taxon>
        <taxon>Cetacea</taxon>
        <taxon>Odontoceti</taxon>
        <taxon>Physeteridae</taxon>
        <taxon>Physeter</taxon>
    </lineage>
</organism>
<dbReference type="GeneID" id="102980142"/>
<feature type="domain" description="AMP-binding enzyme C-terminal" evidence="6">
    <location>
        <begin position="339"/>
        <end position="417"/>
    </location>
</feature>
<evidence type="ECO:0000313" key="8">
    <source>
        <dbReference type="RefSeq" id="XP_028341900.1"/>
    </source>
</evidence>
<dbReference type="SUPFAM" id="SSF56801">
    <property type="entry name" value="Acetyl-CoA synthetase-like"/>
    <property type="match status" value="1"/>
</dbReference>
<keyword evidence="4" id="KW-0067">ATP-binding</keyword>
<name>A0A455AZ33_PHYMC</name>
<dbReference type="PANTHER" id="PTHR24095">
    <property type="entry name" value="ACETYL-COENZYME A SYNTHETASE"/>
    <property type="match status" value="1"/>
</dbReference>
<dbReference type="PANTHER" id="PTHR24095:SF110">
    <property type="entry name" value="ACETYL-COENZYME A SYNTHETASE 2-LIKE, MITOCHONDRIAL"/>
    <property type="match status" value="1"/>
</dbReference>
<gene>
    <name evidence="8" type="primary">LOC102980142</name>
</gene>
<protein>
    <recommendedName>
        <fullName evidence="1">acetate--CoA ligase</fullName>
        <ecNumber evidence="1">6.2.1.1</ecNumber>
    </recommendedName>
</protein>
<dbReference type="AlphaFoldDB" id="A0A455AZ33"/>
<evidence type="ECO:0000259" key="5">
    <source>
        <dbReference type="Pfam" id="PF00501"/>
    </source>
</evidence>
<evidence type="ECO:0000256" key="1">
    <source>
        <dbReference type="ARBA" id="ARBA00013275"/>
    </source>
</evidence>
<evidence type="ECO:0000313" key="7">
    <source>
        <dbReference type="Proteomes" id="UP000248484"/>
    </source>
</evidence>
<evidence type="ECO:0000259" key="6">
    <source>
        <dbReference type="Pfam" id="PF13193"/>
    </source>
</evidence>
<dbReference type="InterPro" id="IPR000873">
    <property type="entry name" value="AMP-dep_synth/lig_dom"/>
</dbReference>
<dbReference type="Gene3D" id="3.40.50.12780">
    <property type="entry name" value="N-terminal domain of ligase-like"/>
    <property type="match status" value="2"/>
</dbReference>
<dbReference type="RefSeq" id="XP_028341900.1">
    <property type="nucleotide sequence ID" value="XM_028486099.2"/>
</dbReference>
<dbReference type="GO" id="GO:0003987">
    <property type="term" value="F:acetate-CoA ligase activity"/>
    <property type="evidence" value="ECO:0007669"/>
    <property type="project" value="UniProtKB-EC"/>
</dbReference>
<dbReference type="GO" id="GO:0006085">
    <property type="term" value="P:acetyl-CoA biosynthetic process"/>
    <property type="evidence" value="ECO:0007669"/>
    <property type="project" value="TreeGrafter"/>
</dbReference>
<dbReference type="Proteomes" id="UP000248484">
    <property type="component" value="Unplaced"/>
</dbReference>
<dbReference type="InterPro" id="IPR042099">
    <property type="entry name" value="ANL_N_sf"/>
</dbReference>
<dbReference type="Pfam" id="PF00501">
    <property type="entry name" value="AMP-binding"/>
    <property type="match status" value="1"/>
</dbReference>
<dbReference type="EC" id="6.2.1.1" evidence="1"/>
<evidence type="ECO:0000256" key="2">
    <source>
        <dbReference type="ARBA" id="ARBA00022598"/>
    </source>
</evidence>
<dbReference type="GO" id="GO:0005524">
    <property type="term" value="F:ATP binding"/>
    <property type="evidence" value="ECO:0007669"/>
    <property type="project" value="UniProtKB-KW"/>
</dbReference>
<keyword evidence="3" id="KW-0547">Nucleotide-binding</keyword>
<dbReference type="Pfam" id="PF13193">
    <property type="entry name" value="AMP-binding_C"/>
    <property type="match status" value="1"/>
</dbReference>
<sequence length="464" mass="51480">MDFLHHTLRPGVCGCLGCEGRSGEETDQKYLPLTPIAKCKVVITFNQGLRGGRVVELKKIVDEAIKLCPTVQHVLVAHRTDNKVHMGDLDIPLEQFVFDYRPGDVFGCVADIGWITGHSYVVYGPLCNGATSVLFESTPVYPDAGRYWEMVQRLKISQFYGAPTAFRLLLKFEDSWVKKYDRSSLRTLGSVGEPINHEAWEWLHRVVGDSRCTLVDTWWQTETGGICISPRPSEEGAEILPCMAMRPLFGIVPVLMDEKGNVLKGGDVSGALCLSQAWPGMARTIFGDHQRFMDAYFEAYPGYYFTGDGAYRTEDGYYQITGRMDDVINISGHRLGTAEIEDAMADHPAVPETAVIGYPHDIKGEAAFAFIVLKDDAGDADVVVKELRSVVASKIAKYAVPDQVLVVKRLPKTRSGKVMRRLLRKIVTGRAQDLGDTTTLEDPAVITEILSAYQEYKDKMGAAQ</sequence>
<evidence type="ECO:0000256" key="4">
    <source>
        <dbReference type="ARBA" id="ARBA00022840"/>
    </source>
</evidence>
<dbReference type="Gene3D" id="3.30.300.30">
    <property type="match status" value="1"/>
</dbReference>
<keyword evidence="7" id="KW-1185">Reference proteome</keyword>
<evidence type="ECO:0000256" key="3">
    <source>
        <dbReference type="ARBA" id="ARBA00022741"/>
    </source>
</evidence>
<dbReference type="GO" id="GO:0005739">
    <property type="term" value="C:mitochondrion"/>
    <property type="evidence" value="ECO:0007669"/>
    <property type="project" value="TreeGrafter"/>
</dbReference>
<dbReference type="InterPro" id="IPR045851">
    <property type="entry name" value="AMP-bd_C_sf"/>
</dbReference>
<keyword evidence="2" id="KW-0436">Ligase</keyword>
<proteinExistence type="predicted"/>
<reference evidence="8" key="1">
    <citation type="submission" date="2025-08" db="UniProtKB">
        <authorList>
            <consortium name="RefSeq"/>
        </authorList>
    </citation>
    <scope>IDENTIFICATION</scope>
    <source>
        <tissue evidence="8">Muscle</tissue>
    </source>
</reference>
<dbReference type="InterPro" id="IPR025110">
    <property type="entry name" value="AMP-bd_C"/>
</dbReference>
<accession>A0A455AZ33</accession>